<evidence type="ECO:0000313" key="6">
    <source>
        <dbReference type="EMBL" id="TDG92302.1"/>
    </source>
</evidence>
<dbReference type="InterPro" id="IPR041558">
    <property type="entry name" value="MucBP_2"/>
</dbReference>
<sequence length="556" mass="61069">MKTYIKEHSHLGTITLWLVIMFVTMMTGLAGEYQGAKQSQAVLAQSEEIPFIDSMDMVYQAGPYNTYEFGVYWDPVTFGPSTDIGTQGPIKHGTIDHPVEVQMSKDQEDFRYVITVASVSSGLNPLPISVDSKYGLSVSKSDEDGTSNYTVTGFEKLTSATVIPFKVTYEDGNYSLIYIQFTPQDSPVTSSTINVNYVDDDNNGVIVKTDTIKGNVNDTGSYAVTAPDKYQLASRQADSINYKIQNTNPDLTVHLKHQTESAETLTKVIINYEGAGNLTPSAKSVDMHWTGTKDKVTNQTTNWSTSHLPVTINTPSVNGYTADHNSVIIEKVTGQATAPTDKNITVKFTSASVTPSNPDGGTFTVNPGTPISKGGNSGASWNPMRPIDPNGTGLPNYAVVKGSVVYATKKIYLYRNANFKSSERIAAYSKVKRINRPMFVVIGYERSSAGALRYKVRDVNHGKKTAGKGGYLTANKKYVVNGYYKTLPSNHRMTVISTNGIHAYKNANLTGKAKTYKRGTHIRVKRIVKHNLTTRYQLTNGYYVTANKKLIIQGNY</sequence>
<keyword evidence="2" id="KW-0812">Transmembrane</keyword>
<evidence type="ECO:0000313" key="8">
    <source>
        <dbReference type="Proteomes" id="UP000294668"/>
    </source>
</evidence>
<dbReference type="Pfam" id="PF17965">
    <property type="entry name" value="MucBP_2"/>
    <property type="match status" value="1"/>
</dbReference>
<protein>
    <submittedName>
        <fullName evidence="5">Lipoprotein</fullName>
    </submittedName>
</protein>
<dbReference type="RefSeq" id="WP_165758562.1">
    <property type="nucleotide sequence ID" value="NZ_BAAAXO010000070.1"/>
</dbReference>
<evidence type="ECO:0000313" key="5">
    <source>
        <dbReference type="EMBL" id="GAW71476.1"/>
    </source>
</evidence>
<evidence type="ECO:0000256" key="2">
    <source>
        <dbReference type="SAM" id="Phobius"/>
    </source>
</evidence>
<evidence type="ECO:0000259" key="3">
    <source>
        <dbReference type="Pfam" id="PF17965"/>
    </source>
</evidence>
<evidence type="ECO:0000313" key="7">
    <source>
        <dbReference type="Proteomes" id="UP000214739"/>
    </source>
</evidence>
<dbReference type="Gene3D" id="3.10.20.320">
    <property type="entry name" value="Putative peptidoglycan bound protein (lpxtg motif)"/>
    <property type="match status" value="1"/>
</dbReference>
<dbReference type="InterPro" id="IPR044081">
    <property type="entry name" value="DUF5776"/>
</dbReference>
<keyword evidence="2" id="KW-1133">Transmembrane helix</keyword>
<proteinExistence type="predicted"/>
<keyword evidence="8" id="KW-1185">Reference proteome</keyword>
<feature type="domain" description="DUF5776" evidence="4">
    <location>
        <begin position="483"/>
        <end position="551"/>
    </location>
</feature>
<reference evidence="6" key="3">
    <citation type="submission" date="2019-02" db="EMBL/GenBank/DDBJ databases">
        <authorList>
            <person name="Buron G."/>
            <person name="Chaylann A."/>
            <person name="Dolejs I."/>
            <person name="Forster J."/>
            <person name="Miks M.H."/>
        </authorList>
    </citation>
    <scope>NUCLEOTIDE SEQUENCE</scope>
    <source>
        <strain evidence="6">DSM 10551</strain>
    </source>
</reference>
<dbReference type="AlphaFoldDB" id="A0A224V3M9"/>
<dbReference type="Proteomes" id="UP000214739">
    <property type="component" value="Unassembled WGS sequence"/>
</dbReference>
<name>A0A224V3M9_9LACO</name>
<evidence type="ECO:0000259" key="4">
    <source>
        <dbReference type="Pfam" id="PF19087"/>
    </source>
</evidence>
<evidence type="ECO:0000256" key="1">
    <source>
        <dbReference type="SAM" id="MobiDB-lite"/>
    </source>
</evidence>
<feature type="domain" description="Mucin binding" evidence="3">
    <location>
        <begin position="192"/>
        <end position="257"/>
    </location>
</feature>
<dbReference type="EMBL" id="BDGB01000032">
    <property type="protein sequence ID" value="GAW71476.1"/>
    <property type="molecule type" value="Genomic_DNA"/>
</dbReference>
<reference evidence="5 7" key="1">
    <citation type="journal article" date="2017" name="Biosci Microbiota Food Health">
        <title>Genomic characterization reconfirms the taxonomic status of Lactobacillus parakefiri.</title>
        <authorList>
            <person name="Tanizawa Y."/>
            <person name="Kobayashi H."/>
            <person name="Kaminuma E."/>
            <person name="Sakamoto M."/>
            <person name="Ohkuma M."/>
            <person name="Nakamura Y."/>
            <person name="Arita M."/>
            <person name="Tohno M."/>
        </authorList>
    </citation>
    <scope>NUCLEOTIDE SEQUENCE [LARGE SCALE GENOMIC DNA]</scope>
    <source>
        <strain evidence="5 7">JCM 8573</strain>
    </source>
</reference>
<feature type="region of interest" description="Disordered" evidence="1">
    <location>
        <begin position="357"/>
        <end position="380"/>
    </location>
</feature>
<feature type="compositionally biased region" description="Polar residues" evidence="1">
    <location>
        <begin position="357"/>
        <end position="369"/>
    </location>
</feature>
<keyword evidence="5" id="KW-0449">Lipoprotein</keyword>
<feature type="transmembrane region" description="Helical" evidence="2">
    <location>
        <begin position="12"/>
        <end position="31"/>
    </location>
</feature>
<organism evidence="5 7">
    <name type="scientific">Lentilactobacillus parakefiri</name>
    <dbReference type="NCBI Taxonomy" id="152332"/>
    <lineage>
        <taxon>Bacteria</taxon>
        <taxon>Bacillati</taxon>
        <taxon>Bacillota</taxon>
        <taxon>Bacilli</taxon>
        <taxon>Lactobacillales</taxon>
        <taxon>Lactobacillaceae</taxon>
        <taxon>Lentilactobacillus</taxon>
    </lineage>
</organism>
<keyword evidence="2" id="KW-0472">Membrane</keyword>
<gene>
    <name evidence="6" type="ORF">C5L28_002033</name>
    <name evidence="5" type="ORF">LPKJCM_00557</name>
</gene>
<dbReference type="EMBL" id="PUFL01000044">
    <property type="protein sequence ID" value="TDG92302.1"/>
    <property type="molecule type" value="Genomic_DNA"/>
</dbReference>
<reference evidence="6 8" key="2">
    <citation type="journal article" date="2019" name="Appl. Microbiol. Biotechnol.">
        <title>Uncovering carbohydrate metabolism through a genotype-phenotype association study of 56 lactic acid bacteria genomes.</title>
        <authorList>
            <person name="Buron-Moles G."/>
            <person name="Chailyan A."/>
            <person name="Dolejs I."/>
            <person name="Forster J."/>
            <person name="Miks M.H."/>
        </authorList>
    </citation>
    <scope>NUCLEOTIDE SEQUENCE [LARGE SCALE GENOMIC DNA]</scope>
    <source>
        <strain evidence="6 8">DSM 10551</strain>
    </source>
</reference>
<accession>A0A224V3M9</accession>
<comment type="caution">
    <text evidence="5">The sequence shown here is derived from an EMBL/GenBank/DDBJ whole genome shotgun (WGS) entry which is preliminary data.</text>
</comment>
<dbReference type="Pfam" id="PF19087">
    <property type="entry name" value="DUF5776"/>
    <property type="match status" value="1"/>
</dbReference>
<dbReference type="Proteomes" id="UP000294668">
    <property type="component" value="Unassembled WGS sequence"/>
</dbReference>